<evidence type="ECO:0000313" key="3">
    <source>
        <dbReference type="EMBL" id="CAG9811616.1"/>
    </source>
</evidence>
<name>A0A9N9WZ98_9DIPT</name>
<dbReference type="InterPro" id="IPR001810">
    <property type="entry name" value="F-box_dom"/>
</dbReference>
<dbReference type="Pfam" id="PF12937">
    <property type="entry name" value="F-box-like"/>
    <property type="match status" value="1"/>
</dbReference>
<dbReference type="CDD" id="cd09917">
    <property type="entry name" value="F-box_SF"/>
    <property type="match status" value="1"/>
</dbReference>
<dbReference type="SUPFAM" id="SSF81383">
    <property type="entry name" value="F-box domain"/>
    <property type="match status" value="1"/>
</dbReference>
<proteinExistence type="predicted"/>
<dbReference type="OrthoDB" id="435188at2759"/>
<feature type="compositionally biased region" description="Acidic residues" evidence="1">
    <location>
        <begin position="341"/>
        <end position="353"/>
    </location>
</feature>
<dbReference type="PROSITE" id="PS50181">
    <property type="entry name" value="FBOX"/>
    <property type="match status" value="1"/>
</dbReference>
<feature type="domain" description="F-box" evidence="2">
    <location>
        <begin position="1"/>
        <end position="46"/>
    </location>
</feature>
<accession>A0A9N9WZ98</accession>
<evidence type="ECO:0000256" key="1">
    <source>
        <dbReference type="SAM" id="MobiDB-lite"/>
    </source>
</evidence>
<reference evidence="3" key="1">
    <citation type="submission" date="2022-01" db="EMBL/GenBank/DDBJ databases">
        <authorList>
            <person name="King R."/>
        </authorList>
    </citation>
    <scope>NUCLEOTIDE SEQUENCE</scope>
</reference>
<evidence type="ECO:0000313" key="4">
    <source>
        <dbReference type="Proteomes" id="UP001153620"/>
    </source>
</evidence>
<evidence type="ECO:0000259" key="2">
    <source>
        <dbReference type="PROSITE" id="PS50181"/>
    </source>
</evidence>
<sequence>MENLPAEILMNIFEFLDVKSLIKAMEVNQRWNQIIKELLTLSFTLILCPCNIEKVPKLDGKFNFKTIKILSIPFYQENEEYFEKILKVVLKNRNCFKELIVDGIADKTVSKMLNICTGFKHLQVHNLTLTDSQSPQRRPVTKKRKTENCEKQKEHRKFVNLLLRLAELKERSDQNVEVDEASNSVLFSNDLQNESLSSSFGLNDQNDHNNQILGTIQHPQSTSFNSFESQPSAPGQIWNELLPDLFDIDELDSTAQQHTEEASNELQEVDLKIQEMVQIQEVVDMLMEIDDEQQLSVLNSNDVQNPEGADSTGRNSASLDITGQNLDISHEIDQFFNQFDESNEDNQEDDDILLDNLPI</sequence>
<dbReference type="InterPro" id="IPR036047">
    <property type="entry name" value="F-box-like_dom_sf"/>
</dbReference>
<dbReference type="Proteomes" id="UP001153620">
    <property type="component" value="Chromosome 4"/>
</dbReference>
<gene>
    <name evidence="3" type="ORF">CHIRRI_LOCUS14423</name>
</gene>
<dbReference type="Gene3D" id="1.20.1280.50">
    <property type="match status" value="1"/>
</dbReference>
<dbReference type="EMBL" id="OU895880">
    <property type="protein sequence ID" value="CAG9811616.1"/>
    <property type="molecule type" value="Genomic_DNA"/>
</dbReference>
<reference evidence="3" key="2">
    <citation type="submission" date="2022-10" db="EMBL/GenBank/DDBJ databases">
        <authorList>
            <consortium name="ENA_rothamsted_submissions"/>
            <consortium name="culmorum"/>
            <person name="King R."/>
        </authorList>
    </citation>
    <scope>NUCLEOTIDE SEQUENCE</scope>
</reference>
<keyword evidence="4" id="KW-1185">Reference proteome</keyword>
<organism evidence="3 4">
    <name type="scientific">Chironomus riparius</name>
    <dbReference type="NCBI Taxonomy" id="315576"/>
    <lineage>
        <taxon>Eukaryota</taxon>
        <taxon>Metazoa</taxon>
        <taxon>Ecdysozoa</taxon>
        <taxon>Arthropoda</taxon>
        <taxon>Hexapoda</taxon>
        <taxon>Insecta</taxon>
        <taxon>Pterygota</taxon>
        <taxon>Neoptera</taxon>
        <taxon>Endopterygota</taxon>
        <taxon>Diptera</taxon>
        <taxon>Nematocera</taxon>
        <taxon>Chironomoidea</taxon>
        <taxon>Chironomidae</taxon>
        <taxon>Chironominae</taxon>
        <taxon>Chironomus</taxon>
    </lineage>
</organism>
<feature type="region of interest" description="Disordered" evidence="1">
    <location>
        <begin position="131"/>
        <end position="152"/>
    </location>
</feature>
<dbReference type="AlphaFoldDB" id="A0A9N9WZ98"/>
<feature type="region of interest" description="Disordered" evidence="1">
    <location>
        <begin position="340"/>
        <end position="359"/>
    </location>
</feature>
<protein>
    <recommendedName>
        <fullName evidence="2">F-box domain-containing protein</fullName>
    </recommendedName>
</protein>
<dbReference type="SMART" id="SM00256">
    <property type="entry name" value="FBOX"/>
    <property type="match status" value="1"/>
</dbReference>